<accession>A0A699XEG0</accession>
<gene>
    <name evidence="1" type="ORF">Tci_930006</name>
</gene>
<dbReference type="AlphaFoldDB" id="A0A699XEG0"/>
<comment type="caution">
    <text evidence="1">The sequence shown here is derived from an EMBL/GenBank/DDBJ whole genome shotgun (WGS) entry which is preliminary data.</text>
</comment>
<name>A0A699XEG0_TANCI</name>
<reference evidence="1" key="1">
    <citation type="journal article" date="2019" name="Sci. Rep.">
        <title>Draft genome of Tanacetum cinerariifolium, the natural source of mosquito coil.</title>
        <authorList>
            <person name="Yamashiro T."/>
            <person name="Shiraishi A."/>
            <person name="Satake H."/>
            <person name="Nakayama K."/>
        </authorList>
    </citation>
    <scope>NUCLEOTIDE SEQUENCE</scope>
</reference>
<dbReference type="EMBL" id="BKCJ011847923">
    <property type="protein sequence ID" value="GFD58037.1"/>
    <property type="molecule type" value="Genomic_DNA"/>
</dbReference>
<sequence>DIIVEQVQDDVAIAAVLEGVTVVVAEDIQAHSI</sequence>
<organism evidence="1">
    <name type="scientific">Tanacetum cinerariifolium</name>
    <name type="common">Dalmatian daisy</name>
    <name type="synonym">Chrysanthemum cinerariifolium</name>
    <dbReference type="NCBI Taxonomy" id="118510"/>
    <lineage>
        <taxon>Eukaryota</taxon>
        <taxon>Viridiplantae</taxon>
        <taxon>Streptophyta</taxon>
        <taxon>Embryophyta</taxon>
        <taxon>Tracheophyta</taxon>
        <taxon>Spermatophyta</taxon>
        <taxon>Magnoliopsida</taxon>
        <taxon>eudicotyledons</taxon>
        <taxon>Gunneridae</taxon>
        <taxon>Pentapetalae</taxon>
        <taxon>asterids</taxon>
        <taxon>campanulids</taxon>
        <taxon>Asterales</taxon>
        <taxon>Asteraceae</taxon>
        <taxon>Asteroideae</taxon>
        <taxon>Anthemideae</taxon>
        <taxon>Anthemidinae</taxon>
        <taxon>Tanacetum</taxon>
    </lineage>
</organism>
<protein>
    <submittedName>
        <fullName evidence="1">Uncharacterized protein</fullName>
    </submittedName>
</protein>
<evidence type="ECO:0000313" key="1">
    <source>
        <dbReference type="EMBL" id="GFD58037.1"/>
    </source>
</evidence>
<feature type="non-terminal residue" evidence="1">
    <location>
        <position position="1"/>
    </location>
</feature>
<proteinExistence type="predicted"/>